<proteinExistence type="predicted"/>
<keyword evidence="3" id="KW-0808">Transferase</keyword>
<feature type="transmembrane region" description="Helical" evidence="1">
    <location>
        <begin position="324"/>
        <end position="343"/>
    </location>
</feature>
<protein>
    <submittedName>
        <fullName evidence="3">Peptidoglycan/LPS O-acetylase OafA/YrhL, contains acyltransferase and SGNH-hydrolase domains</fullName>
    </submittedName>
</protein>
<gene>
    <name evidence="3" type="ORF">SAMN06297468_0501</name>
</gene>
<dbReference type="GO" id="GO:0000271">
    <property type="term" value="P:polysaccharide biosynthetic process"/>
    <property type="evidence" value="ECO:0007669"/>
    <property type="project" value="TreeGrafter"/>
</dbReference>
<keyword evidence="4" id="KW-1185">Reference proteome</keyword>
<dbReference type="EMBL" id="FXWG01000001">
    <property type="protein sequence ID" value="SMQ61041.1"/>
    <property type="molecule type" value="Genomic_DNA"/>
</dbReference>
<dbReference type="RefSeq" id="WP_086436433.1">
    <property type="nucleotide sequence ID" value="NZ_FXWG01000001.1"/>
</dbReference>
<dbReference type="InterPro" id="IPR002656">
    <property type="entry name" value="Acyl_transf_3_dom"/>
</dbReference>
<organism evidence="3 4">
    <name type="scientific">Altererythrobacter xiamenensis</name>
    <dbReference type="NCBI Taxonomy" id="1316679"/>
    <lineage>
        <taxon>Bacteria</taxon>
        <taxon>Pseudomonadati</taxon>
        <taxon>Pseudomonadota</taxon>
        <taxon>Alphaproteobacteria</taxon>
        <taxon>Sphingomonadales</taxon>
        <taxon>Erythrobacteraceae</taxon>
        <taxon>Altererythrobacter</taxon>
    </lineage>
</organism>
<feature type="transmembrane region" description="Helical" evidence="1">
    <location>
        <begin position="235"/>
        <end position="253"/>
    </location>
</feature>
<feature type="transmembrane region" description="Helical" evidence="1">
    <location>
        <begin position="297"/>
        <end position="318"/>
    </location>
</feature>
<feature type="transmembrane region" description="Helical" evidence="1">
    <location>
        <begin position="48"/>
        <end position="72"/>
    </location>
</feature>
<keyword evidence="1" id="KW-0812">Transmembrane</keyword>
<feature type="transmembrane region" description="Helical" evidence="1">
    <location>
        <begin position="84"/>
        <end position="105"/>
    </location>
</feature>
<dbReference type="Proteomes" id="UP000194420">
    <property type="component" value="Unassembled WGS sequence"/>
</dbReference>
<keyword evidence="1" id="KW-1133">Transmembrane helix</keyword>
<feature type="transmembrane region" description="Helical" evidence="1">
    <location>
        <begin position="9"/>
        <end position="28"/>
    </location>
</feature>
<dbReference type="InterPro" id="IPR050879">
    <property type="entry name" value="Acyltransferase_3"/>
</dbReference>
<feature type="transmembrane region" description="Helical" evidence="1">
    <location>
        <begin position="166"/>
        <end position="183"/>
    </location>
</feature>
<dbReference type="Pfam" id="PF01757">
    <property type="entry name" value="Acyl_transf_3"/>
    <property type="match status" value="1"/>
</dbReference>
<dbReference type="PANTHER" id="PTHR23028:SF53">
    <property type="entry name" value="ACYL_TRANSF_3 DOMAIN-CONTAINING PROTEIN"/>
    <property type="match status" value="1"/>
</dbReference>
<evidence type="ECO:0000313" key="3">
    <source>
        <dbReference type="EMBL" id="SMQ61041.1"/>
    </source>
</evidence>
<dbReference type="GO" id="GO:0016787">
    <property type="term" value="F:hydrolase activity"/>
    <property type="evidence" value="ECO:0007669"/>
    <property type="project" value="UniProtKB-KW"/>
</dbReference>
<feature type="transmembrane region" description="Helical" evidence="1">
    <location>
        <begin position="203"/>
        <end position="223"/>
    </location>
</feature>
<feature type="transmembrane region" description="Helical" evidence="1">
    <location>
        <begin position="132"/>
        <end position="154"/>
    </location>
</feature>
<evidence type="ECO:0000259" key="2">
    <source>
        <dbReference type="Pfam" id="PF01757"/>
    </source>
</evidence>
<dbReference type="PANTHER" id="PTHR23028">
    <property type="entry name" value="ACETYLTRANSFERASE"/>
    <property type="match status" value="1"/>
</dbReference>
<evidence type="ECO:0000313" key="4">
    <source>
        <dbReference type="Proteomes" id="UP000194420"/>
    </source>
</evidence>
<accession>A0A1Y6EIM6</accession>
<keyword evidence="3" id="KW-0378">Hydrolase</keyword>
<dbReference type="GO" id="GO:0016747">
    <property type="term" value="F:acyltransferase activity, transferring groups other than amino-acyl groups"/>
    <property type="evidence" value="ECO:0007669"/>
    <property type="project" value="InterPro"/>
</dbReference>
<evidence type="ECO:0000256" key="1">
    <source>
        <dbReference type="SAM" id="Phobius"/>
    </source>
</evidence>
<feature type="transmembrane region" description="Helical" evidence="1">
    <location>
        <begin position="259"/>
        <end position="277"/>
    </location>
</feature>
<dbReference type="GO" id="GO:0016020">
    <property type="term" value="C:membrane"/>
    <property type="evidence" value="ECO:0007669"/>
    <property type="project" value="TreeGrafter"/>
</dbReference>
<dbReference type="OrthoDB" id="9796461at2"/>
<keyword evidence="3" id="KW-0012">Acyltransferase</keyword>
<sequence length="375" mass="41000">MRYFWGLDLIRFISAVMVVLFHFAAFGGDVPAWPVDPAEAPMGWLSPYAWMGWIGVQIFFVLSGFVIAASARGSTSITFLKKRAIRLLPALWISACLALTARALWGEPLGELIPAFLRTLVLSPKGPYIDGVVWTLVVEAAFYLCVVVVIALASRLGGHEKALGRFAWLLGAASAAFTIVYWASTASPGIASVTGTIIPLDSFVFDVSLLRQGVFFALGMLLFEAIERGMTPARLAVIAALTPFCALQIHNNVGEAPASLVPIAIWGLATALIYLGARYGDRLVKRDMRPIMRPIGLMTYPLYLNHFVLGAALLPILANWIESSAIVFALLFAILLANAWVMAQYPERWIQRRLKRFLLEPREPASPGKIQVLAG</sequence>
<keyword evidence="1" id="KW-0472">Membrane</keyword>
<dbReference type="AlphaFoldDB" id="A0A1Y6EIM6"/>
<name>A0A1Y6EIM6_9SPHN</name>
<feature type="domain" description="Acyltransferase 3" evidence="2">
    <location>
        <begin position="6"/>
        <end position="338"/>
    </location>
</feature>
<reference evidence="4" key="1">
    <citation type="submission" date="2017-04" db="EMBL/GenBank/DDBJ databases">
        <authorList>
            <person name="Varghese N."/>
            <person name="Submissions S."/>
        </authorList>
    </citation>
    <scope>NUCLEOTIDE SEQUENCE [LARGE SCALE GENOMIC DNA]</scope>
</reference>